<evidence type="ECO:0000256" key="5">
    <source>
        <dbReference type="ARBA" id="ARBA00022989"/>
    </source>
</evidence>
<comment type="subcellular location">
    <subcellularLocation>
        <location evidence="1">Cell membrane</location>
        <topology evidence="1">Multi-pass membrane protein</topology>
    </subcellularLocation>
</comment>
<proteinExistence type="inferred from homology"/>
<gene>
    <name evidence="8" type="ORF">D3227_26470</name>
</gene>
<feature type="transmembrane region" description="Helical" evidence="7">
    <location>
        <begin position="27"/>
        <end position="51"/>
    </location>
</feature>
<comment type="caution">
    <text evidence="8">The sequence shown here is derived from an EMBL/GenBank/DDBJ whole genome shotgun (WGS) entry which is preliminary data.</text>
</comment>
<dbReference type="EMBL" id="QZWZ01000025">
    <property type="protein sequence ID" value="RJT32725.1"/>
    <property type="molecule type" value="Genomic_DNA"/>
</dbReference>
<dbReference type="PANTHER" id="PTHR30250">
    <property type="entry name" value="PST FAMILY PREDICTED COLANIC ACID TRANSPORTER"/>
    <property type="match status" value="1"/>
</dbReference>
<keyword evidence="9" id="KW-1185">Reference proteome</keyword>
<dbReference type="AlphaFoldDB" id="A0A3A5KCE1"/>
<evidence type="ECO:0000256" key="3">
    <source>
        <dbReference type="ARBA" id="ARBA00022475"/>
    </source>
</evidence>
<feature type="transmembrane region" description="Helical" evidence="7">
    <location>
        <begin position="233"/>
        <end position="253"/>
    </location>
</feature>
<evidence type="ECO:0000256" key="1">
    <source>
        <dbReference type="ARBA" id="ARBA00004651"/>
    </source>
</evidence>
<organism evidence="8 9">
    <name type="scientific">Mesorhizobium waimense</name>
    <dbReference type="NCBI Taxonomy" id="1300307"/>
    <lineage>
        <taxon>Bacteria</taxon>
        <taxon>Pseudomonadati</taxon>
        <taxon>Pseudomonadota</taxon>
        <taxon>Alphaproteobacteria</taxon>
        <taxon>Hyphomicrobiales</taxon>
        <taxon>Phyllobacteriaceae</taxon>
        <taxon>Mesorhizobium</taxon>
    </lineage>
</organism>
<feature type="transmembrane region" description="Helical" evidence="7">
    <location>
        <begin position="63"/>
        <end position="83"/>
    </location>
</feature>
<sequence>MLLARILLNVLVTAVLARLLSPQEYGVVGAAMIVGALGNSIANLGMSQVVIQRRDIEERHIGTVISLSMLIATILGLLQWIFARQIADFLHVPELVLVSRVLAVMMVANAFNLVAEAILSRHLKFKISSIAGLAAWIASHVGLAIPLAYLGFSYWALVVAYMAEAFILASIYFFIARDYLVRPSFDMQSYRDIRSQSLGYSLAGISTFTAKYIDNIIVARLIGTAELGIYSRAYYLIAMPATLFGNLNKSVIFPLLSKVHHDKARLRRAHLKGFALTAALALPASAFLCCFAKELVLTVLGQQWMDAVTPIIVFSAGIYFRAGYRVCAAVTLATGHSYRTASMQITYMALVASFAFFSAPYGVNAVAVAVSAAMAASFVLYTVVSCRMTGVTLWDFLLVHGPPAAFAIFVFGAGSAVKVLLEGWPHYQVLAVGLSVIGALSLVTLYMRASLLFGRYGVEVLKSAASKKASWIN</sequence>
<name>A0A3A5KCE1_9HYPH</name>
<evidence type="ECO:0000313" key="9">
    <source>
        <dbReference type="Proteomes" id="UP000272706"/>
    </source>
</evidence>
<protein>
    <submittedName>
        <fullName evidence="8">Lipopolysaccharide biosynthesis protein</fullName>
    </submittedName>
</protein>
<accession>A0A3A5KCE1</accession>
<dbReference type="Proteomes" id="UP000272706">
    <property type="component" value="Unassembled WGS sequence"/>
</dbReference>
<feature type="transmembrane region" description="Helical" evidence="7">
    <location>
        <begin position="341"/>
        <end position="359"/>
    </location>
</feature>
<feature type="transmembrane region" description="Helical" evidence="7">
    <location>
        <begin position="95"/>
        <end position="115"/>
    </location>
</feature>
<feature type="transmembrane region" description="Helical" evidence="7">
    <location>
        <begin position="127"/>
        <end position="148"/>
    </location>
</feature>
<dbReference type="GO" id="GO:0005886">
    <property type="term" value="C:plasma membrane"/>
    <property type="evidence" value="ECO:0007669"/>
    <property type="project" value="UniProtKB-SubCell"/>
</dbReference>
<keyword evidence="4 7" id="KW-0812">Transmembrane</keyword>
<feature type="transmembrane region" description="Helical" evidence="7">
    <location>
        <begin position="197"/>
        <end position="213"/>
    </location>
</feature>
<evidence type="ECO:0000256" key="7">
    <source>
        <dbReference type="SAM" id="Phobius"/>
    </source>
</evidence>
<dbReference type="Pfam" id="PF13440">
    <property type="entry name" value="Polysacc_synt_3"/>
    <property type="match status" value="1"/>
</dbReference>
<comment type="similarity">
    <text evidence="2">Belongs to the polysaccharide synthase family.</text>
</comment>
<dbReference type="InterPro" id="IPR050833">
    <property type="entry name" value="Poly_Biosynth_Transport"/>
</dbReference>
<evidence type="ECO:0000256" key="6">
    <source>
        <dbReference type="ARBA" id="ARBA00023136"/>
    </source>
</evidence>
<feature type="transmembrane region" description="Helical" evidence="7">
    <location>
        <begin position="427"/>
        <end position="447"/>
    </location>
</feature>
<reference evidence="8 9" key="1">
    <citation type="submission" date="2018-09" db="EMBL/GenBank/DDBJ databases">
        <title>Mesorhizobium carmichaelinearum sp. nov. isolated from Carmichaelinea spp. root nodules in New Zealand.</title>
        <authorList>
            <person name="De Meyer S.E."/>
        </authorList>
    </citation>
    <scope>NUCLEOTIDE SEQUENCE [LARGE SCALE GENOMIC DNA]</scope>
    <source>
        <strain evidence="8 9">ICMP19557</strain>
    </source>
</reference>
<dbReference type="PANTHER" id="PTHR30250:SF10">
    <property type="entry name" value="LIPOPOLYSACCHARIDE BIOSYNTHESIS PROTEIN WZXC"/>
    <property type="match status" value="1"/>
</dbReference>
<evidence type="ECO:0000313" key="8">
    <source>
        <dbReference type="EMBL" id="RJT32725.1"/>
    </source>
</evidence>
<feature type="transmembrane region" description="Helical" evidence="7">
    <location>
        <begin position="365"/>
        <end position="384"/>
    </location>
</feature>
<keyword evidence="5 7" id="KW-1133">Transmembrane helix</keyword>
<feature type="transmembrane region" description="Helical" evidence="7">
    <location>
        <begin position="274"/>
        <end position="297"/>
    </location>
</feature>
<dbReference type="CDD" id="cd13127">
    <property type="entry name" value="MATE_tuaB_like"/>
    <property type="match status" value="1"/>
</dbReference>
<evidence type="ECO:0000256" key="2">
    <source>
        <dbReference type="ARBA" id="ARBA00007430"/>
    </source>
</evidence>
<evidence type="ECO:0000256" key="4">
    <source>
        <dbReference type="ARBA" id="ARBA00022692"/>
    </source>
</evidence>
<feature type="transmembrane region" description="Helical" evidence="7">
    <location>
        <begin position="303"/>
        <end position="320"/>
    </location>
</feature>
<feature type="transmembrane region" description="Helical" evidence="7">
    <location>
        <begin position="154"/>
        <end position="176"/>
    </location>
</feature>
<feature type="transmembrane region" description="Helical" evidence="7">
    <location>
        <begin position="396"/>
        <end position="421"/>
    </location>
</feature>
<keyword evidence="6 7" id="KW-0472">Membrane</keyword>
<keyword evidence="3" id="KW-1003">Cell membrane</keyword>